<organism evidence="3 4">
    <name type="scientific">Paenibacillus kyungheensis</name>
    <dbReference type="NCBI Taxonomy" id="1452732"/>
    <lineage>
        <taxon>Bacteria</taxon>
        <taxon>Bacillati</taxon>
        <taxon>Bacillota</taxon>
        <taxon>Bacilli</taxon>
        <taxon>Bacillales</taxon>
        <taxon>Paenibacillaceae</taxon>
        <taxon>Paenibacillus</taxon>
    </lineage>
</organism>
<gene>
    <name evidence="3" type="ORF">PQ456_07615</name>
</gene>
<feature type="compositionally biased region" description="Polar residues" evidence="1">
    <location>
        <begin position="33"/>
        <end position="53"/>
    </location>
</feature>
<feature type="signal peptide" evidence="2">
    <location>
        <begin position="1"/>
        <end position="20"/>
    </location>
</feature>
<dbReference type="Proteomes" id="UP001220509">
    <property type="component" value="Chromosome"/>
</dbReference>
<feature type="region of interest" description="Disordered" evidence="1">
    <location>
        <begin position="224"/>
        <end position="292"/>
    </location>
</feature>
<dbReference type="RefSeq" id="WP_273615582.1">
    <property type="nucleotide sequence ID" value="NZ_CP117416.1"/>
</dbReference>
<name>A0AAX3M517_9BACL</name>
<feature type="compositionally biased region" description="Pro residues" evidence="1">
    <location>
        <begin position="445"/>
        <end position="456"/>
    </location>
</feature>
<feature type="compositionally biased region" description="Low complexity" evidence="1">
    <location>
        <begin position="224"/>
        <end position="250"/>
    </location>
</feature>
<feature type="chain" id="PRO_5043971161" evidence="2">
    <location>
        <begin position="21"/>
        <end position="456"/>
    </location>
</feature>
<dbReference type="EMBL" id="CP117416">
    <property type="protein sequence ID" value="WCT57365.1"/>
    <property type="molecule type" value="Genomic_DNA"/>
</dbReference>
<dbReference type="Pfam" id="PF11098">
    <property type="entry name" value="Chlorosome_CsmC"/>
    <property type="match status" value="1"/>
</dbReference>
<sequence>MKYRVLALLIALFLYYFTHHDIARAHGEVPDPESSSTQTSSTGNDSSKSTPSLVGNIVNKTTSTVTDVVQDTVKGTTETVDKTVDNVANTVTDTTTQVSTTVDQVTIDVDKVVKDAVDIPADVITEVDKAAKGQSSDVLGSVTSSVDQTVNNVTGTVQHTVGNTTNTVTGVIESTVQTASDAVTSVVDTTTTVIPEVVPVVPDVPVIHLPPIVPQLPVEVTPTPVPDDVIAPTPSKNTNTTHHTQKNSTQGNPEITPSSQPALPAVPSVHKATQSPSTEAVQSSPIHESNDKDPQAMIASIQKGTTQYVPVVPQPVQPKGKPQYPASKTTAVPLDETVSNVSDTDVATAQAIVQPQSENIPAISSEQGTQPVSPAAAIWLDVKGIQGLIVAGSSNVSELSNSNTSNSQNVFVNNRLANWKHYRIHLLTYRAQSEHGSNQWTHAPPGQPPQQAPYFI</sequence>
<evidence type="ECO:0000313" key="3">
    <source>
        <dbReference type="EMBL" id="WCT57365.1"/>
    </source>
</evidence>
<dbReference type="InterPro" id="IPR020995">
    <property type="entry name" value="Chlorosome_envelope_CsmC"/>
</dbReference>
<evidence type="ECO:0000313" key="4">
    <source>
        <dbReference type="Proteomes" id="UP001220509"/>
    </source>
</evidence>
<feature type="region of interest" description="Disordered" evidence="1">
    <location>
        <begin position="436"/>
        <end position="456"/>
    </location>
</feature>
<evidence type="ECO:0000256" key="1">
    <source>
        <dbReference type="SAM" id="MobiDB-lite"/>
    </source>
</evidence>
<keyword evidence="2" id="KW-0732">Signal</keyword>
<proteinExistence type="predicted"/>
<keyword evidence="4" id="KW-1185">Reference proteome</keyword>
<accession>A0AAX3M517</accession>
<feature type="compositionally biased region" description="Polar residues" evidence="1">
    <location>
        <begin position="251"/>
        <end position="261"/>
    </location>
</feature>
<feature type="compositionally biased region" description="Polar residues" evidence="1">
    <location>
        <begin position="271"/>
        <end position="287"/>
    </location>
</feature>
<dbReference type="AlphaFoldDB" id="A0AAX3M517"/>
<protein>
    <submittedName>
        <fullName evidence="3">Uncharacterized protein</fullName>
    </submittedName>
</protein>
<reference evidence="3 4" key="1">
    <citation type="submission" date="2023-02" db="EMBL/GenBank/DDBJ databases">
        <title>Genome sequence of Paenibacillus kyungheensis KACC 18744.</title>
        <authorList>
            <person name="Kim S."/>
            <person name="Heo J."/>
            <person name="Kwon S.-W."/>
        </authorList>
    </citation>
    <scope>NUCLEOTIDE SEQUENCE [LARGE SCALE GENOMIC DNA]</scope>
    <source>
        <strain evidence="3 4">KACC 18744</strain>
    </source>
</reference>
<feature type="region of interest" description="Disordered" evidence="1">
    <location>
        <begin position="28"/>
        <end position="55"/>
    </location>
</feature>
<dbReference type="KEGG" id="pka:PQ456_07615"/>
<evidence type="ECO:0000256" key="2">
    <source>
        <dbReference type="SAM" id="SignalP"/>
    </source>
</evidence>